<keyword evidence="3" id="KW-1185">Reference proteome</keyword>
<gene>
    <name evidence="2" type="ORF">OVY01_19210</name>
</gene>
<protein>
    <submittedName>
        <fullName evidence="2">ABC transporter substrate-binding protein</fullName>
    </submittedName>
</protein>
<evidence type="ECO:0000313" key="2">
    <source>
        <dbReference type="EMBL" id="MCY0389280.1"/>
    </source>
</evidence>
<organism evidence="2 3">
    <name type="scientific">Robbsia betulipollinis</name>
    <dbReference type="NCBI Taxonomy" id="2981849"/>
    <lineage>
        <taxon>Bacteria</taxon>
        <taxon>Pseudomonadati</taxon>
        <taxon>Pseudomonadota</taxon>
        <taxon>Betaproteobacteria</taxon>
        <taxon>Burkholderiales</taxon>
        <taxon>Burkholderiaceae</taxon>
        <taxon>Robbsia</taxon>
    </lineage>
</organism>
<dbReference type="Pfam" id="PF01497">
    <property type="entry name" value="Peripla_BP_2"/>
    <property type="match status" value="1"/>
</dbReference>
<dbReference type="RefSeq" id="WP_267849180.1">
    <property type="nucleotide sequence ID" value="NZ_JAPMXC010000010.1"/>
</dbReference>
<name>A0ABT3ZSS7_9BURK</name>
<comment type="caution">
    <text evidence="2">The sequence shown here is derived from an EMBL/GenBank/DDBJ whole genome shotgun (WGS) entry which is preliminary data.</text>
</comment>
<dbReference type="Gene3D" id="1.20.58.2180">
    <property type="match status" value="1"/>
</dbReference>
<evidence type="ECO:0000259" key="1">
    <source>
        <dbReference type="PROSITE" id="PS50983"/>
    </source>
</evidence>
<dbReference type="InterPro" id="IPR002491">
    <property type="entry name" value="ABC_transptr_periplasmic_BD"/>
</dbReference>
<dbReference type="EMBL" id="JAPMXC010000010">
    <property type="protein sequence ID" value="MCY0389280.1"/>
    <property type="molecule type" value="Genomic_DNA"/>
</dbReference>
<dbReference type="SUPFAM" id="SSF53807">
    <property type="entry name" value="Helical backbone' metal receptor"/>
    <property type="match status" value="1"/>
</dbReference>
<feature type="domain" description="Fe/B12 periplasmic-binding" evidence="1">
    <location>
        <begin position="43"/>
        <end position="306"/>
    </location>
</feature>
<dbReference type="Proteomes" id="UP001082899">
    <property type="component" value="Unassembled WGS sequence"/>
</dbReference>
<dbReference type="InterPro" id="IPR050902">
    <property type="entry name" value="ABC_Transporter_SBP"/>
</dbReference>
<dbReference type="PANTHER" id="PTHR30535:SF34">
    <property type="entry name" value="MOLYBDATE-BINDING PROTEIN MOLA"/>
    <property type="match status" value="1"/>
</dbReference>
<evidence type="ECO:0000313" key="3">
    <source>
        <dbReference type="Proteomes" id="UP001082899"/>
    </source>
</evidence>
<accession>A0ABT3ZSS7</accession>
<dbReference type="PANTHER" id="PTHR30535">
    <property type="entry name" value="VITAMIN B12-BINDING PROTEIN"/>
    <property type="match status" value="1"/>
</dbReference>
<sequence length="339" mass="36356">MLHGFVSRTRAAGGAVRQVGGRALLVLFALSALPAGAAPPKERIADAWYAHNAVLMMLGAADRVVATVARPDALPWMFRVAPGLARARHIDGATMNAETLLRARADVVFVTPADPSAAALRRAGLDVVPVGFTDFASMLQCIDLSAATLDTPLASQRAQAYRAYLDAAVVRQDALAARTPIARRPRVLHIASVEPLKIDGSETIVDQWIRTAGGRNAATGLKGNLQPVSIEQVVAWAPDVIILAANAGRLETSRQAALWNSLDAVRRHRVYRNPAGVFPWDRYGPELALQLPWAAGIISGAPVPEADMVRRTRDFYARFFAYALSPADARRMLAGLPPA</sequence>
<proteinExistence type="predicted"/>
<reference evidence="2" key="1">
    <citation type="submission" date="2022-11" db="EMBL/GenBank/DDBJ databases">
        <title>Robbsia betulipollinis sp. nov., isolated from pollen of birch (Betula pendula).</title>
        <authorList>
            <person name="Shi H."/>
            <person name="Ambika Manirajan B."/>
            <person name="Ratering S."/>
            <person name="Geissler-Plaum R."/>
            <person name="Schnell S."/>
        </authorList>
    </citation>
    <scope>NUCLEOTIDE SEQUENCE</scope>
    <source>
        <strain evidence="2">Bb-Pol-6</strain>
    </source>
</reference>
<dbReference type="PROSITE" id="PS50983">
    <property type="entry name" value="FE_B12_PBP"/>
    <property type="match status" value="1"/>
</dbReference>
<dbReference type="Gene3D" id="3.40.50.1980">
    <property type="entry name" value="Nitrogenase molybdenum iron protein domain"/>
    <property type="match status" value="2"/>
</dbReference>